<evidence type="ECO:0000256" key="2">
    <source>
        <dbReference type="ARBA" id="ARBA00023002"/>
    </source>
</evidence>
<protein>
    <submittedName>
        <fullName evidence="4">Aldehyde dehydrogenase family protein</fullName>
    </submittedName>
</protein>
<dbReference type="CDD" id="cd07138">
    <property type="entry name" value="ALDH_CddD_SSP0762"/>
    <property type="match status" value="1"/>
</dbReference>
<dbReference type="InterPro" id="IPR016162">
    <property type="entry name" value="Ald_DH_N"/>
</dbReference>
<proteinExistence type="inferred from homology"/>
<accession>A0A7Y7M5S2</accession>
<dbReference type="InterPro" id="IPR016161">
    <property type="entry name" value="Ald_DH/histidinol_DH"/>
</dbReference>
<reference evidence="4 5" key="1">
    <citation type="submission" date="2020-06" db="EMBL/GenBank/DDBJ databases">
        <title>Description of novel acetic acid bacteria.</title>
        <authorList>
            <person name="Sombolestani A."/>
        </authorList>
    </citation>
    <scope>NUCLEOTIDE SEQUENCE [LARGE SCALE GENOMIC DNA]</scope>
    <source>
        <strain evidence="4 5">LMG 31431</strain>
    </source>
</reference>
<dbReference type="AlphaFoldDB" id="A0A7Y7M5S2"/>
<dbReference type="Proteomes" id="UP000534870">
    <property type="component" value="Unassembled WGS sequence"/>
</dbReference>
<dbReference type="PANTHER" id="PTHR42804:SF1">
    <property type="entry name" value="ALDEHYDE DEHYDROGENASE-RELATED"/>
    <property type="match status" value="1"/>
</dbReference>
<evidence type="ECO:0000256" key="1">
    <source>
        <dbReference type="ARBA" id="ARBA00009986"/>
    </source>
</evidence>
<evidence type="ECO:0000313" key="4">
    <source>
        <dbReference type="EMBL" id="NVN09788.1"/>
    </source>
</evidence>
<gene>
    <name evidence="4" type="ORF">HUK84_01265</name>
</gene>
<dbReference type="RefSeq" id="WP_176638585.1">
    <property type="nucleotide sequence ID" value="NZ_JABXXP010000004.1"/>
</dbReference>
<dbReference type="GO" id="GO:0016620">
    <property type="term" value="F:oxidoreductase activity, acting on the aldehyde or oxo group of donors, NAD or NADP as acceptor"/>
    <property type="evidence" value="ECO:0007669"/>
    <property type="project" value="InterPro"/>
</dbReference>
<sequence>MQDFRSFYIDGSWVDPMGLDTVPRIDPTTGRNIGLVAVGSEADIDRAVAAARRAALGYRGVSTAQRADLLRSILAEYTRRSGALADAIVEDMGAPVRFARSAQVPAGMAHLSGAIRSLLAQDAVVVRGRTHLARDPIGVCGFITPWNWPLNQILAKVAPALAAGCAIVLKPSEQAASSAQVLAEIIAAAGVPRGVFNLVHGDGRTTGAALSAHPGVDMISITGSVQAGVEVAAKAAPGVKRVAQELGGKSAHIIFDDDNLRTNVARGVRQVMLNSGQSCNAPTRMLVPRARMEEVIEEARTAASRITVGAPSDNPVMGPVAHRALFNSIQMHIAVAIANRCRLVAGGAGRPEGLPDGFYVKPTIFANVDPKSALAQEEIFGPVLAIIGYQDIEEAITIANDTEYGLAAYVSGADTEAAYAVSRKLQAGQVSINGAFDFEAPFGGFKKSGNGREGGDGALDAYQEIKAIMGAPPRKAPEREAGVAQST</sequence>
<dbReference type="Pfam" id="PF00171">
    <property type="entry name" value="Aldedh"/>
    <property type="match status" value="1"/>
</dbReference>
<evidence type="ECO:0000259" key="3">
    <source>
        <dbReference type="Pfam" id="PF00171"/>
    </source>
</evidence>
<dbReference type="InterPro" id="IPR015590">
    <property type="entry name" value="Aldehyde_DH_dom"/>
</dbReference>
<evidence type="ECO:0000313" key="5">
    <source>
        <dbReference type="Proteomes" id="UP000534870"/>
    </source>
</evidence>
<organism evidence="4 5">
    <name type="scientific">Nguyenibacter vanlangensis</name>
    <dbReference type="NCBI Taxonomy" id="1216886"/>
    <lineage>
        <taxon>Bacteria</taxon>
        <taxon>Pseudomonadati</taxon>
        <taxon>Pseudomonadota</taxon>
        <taxon>Alphaproteobacteria</taxon>
        <taxon>Acetobacterales</taxon>
        <taxon>Acetobacteraceae</taxon>
        <taxon>Nguyenibacter</taxon>
    </lineage>
</organism>
<dbReference type="Gene3D" id="3.40.605.10">
    <property type="entry name" value="Aldehyde Dehydrogenase, Chain A, domain 1"/>
    <property type="match status" value="1"/>
</dbReference>
<keyword evidence="2" id="KW-0560">Oxidoreductase</keyword>
<comment type="similarity">
    <text evidence="1">Belongs to the aldehyde dehydrogenase family.</text>
</comment>
<dbReference type="FunFam" id="3.40.605.10:FF:000007">
    <property type="entry name" value="NAD/NADP-dependent betaine aldehyde dehydrogenase"/>
    <property type="match status" value="1"/>
</dbReference>
<dbReference type="SUPFAM" id="SSF53720">
    <property type="entry name" value="ALDH-like"/>
    <property type="match status" value="1"/>
</dbReference>
<feature type="domain" description="Aldehyde dehydrogenase" evidence="3">
    <location>
        <begin position="13"/>
        <end position="468"/>
    </location>
</feature>
<dbReference type="PANTHER" id="PTHR42804">
    <property type="entry name" value="ALDEHYDE DEHYDROGENASE"/>
    <property type="match status" value="1"/>
</dbReference>
<dbReference type="Gene3D" id="3.40.309.10">
    <property type="entry name" value="Aldehyde Dehydrogenase, Chain A, domain 2"/>
    <property type="match status" value="1"/>
</dbReference>
<dbReference type="InterPro" id="IPR016163">
    <property type="entry name" value="Ald_DH_C"/>
</dbReference>
<dbReference type="EMBL" id="JABXXP010000004">
    <property type="protein sequence ID" value="NVN09788.1"/>
    <property type="molecule type" value="Genomic_DNA"/>
</dbReference>
<comment type="caution">
    <text evidence="4">The sequence shown here is derived from an EMBL/GenBank/DDBJ whole genome shotgun (WGS) entry which is preliminary data.</text>
</comment>
<name>A0A7Y7M5S2_9PROT</name>